<name>A0A1R3JZ90_COCAP</name>
<dbReference type="Gramene" id="OMP00163">
    <property type="protein sequence ID" value="OMP00163"/>
    <property type="gene ID" value="CCACVL1_03451"/>
</dbReference>
<gene>
    <name evidence="1" type="ORF">CCACVL1_03451</name>
</gene>
<dbReference type="AlphaFoldDB" id="A0A1R3JZ90"/>
<evidence type="ECO:0000313" key="1">
    <source>
        <dbReference type="EMBL" id="OMP00163.1"/>
    </source>
</evidence>
<sequence length="22" mass="2324">ISFVQFGEDDVSTHLCAAISSP</sequence>
<protein>
    <submittedName>
        <fullName evidence="1">Uncharacterized protein</fullName>
    </submittedName>
</protein>
<evidence type="ECO:0000313" key="2">
    <source>
        <dbReference type="Proteomes" id="UP000188268"/>
    </source>
</evidence>
<feature type="non-terminal residue" evidence="1">
    <location>
        <position position="1"/>
    </location>
</feature>
<dbReference type="Proteomes" id="UP000188268">
    <property type="component" value="Unassembled WGS sequence"/>
</dbReference>
<proteinExistence type="predicted"/>
<reference evidence="1 2" key="1">
    <citation type="submission" date="2013-09" db="EMBL/GenBank/DDBJ databases">
        <title>Corchorus capsularis genome sequencing.</title>
        <authorList>
            <person name="Alam M."/>
            <person name="Haque M.S."/>
            <person name="Islam M.S."/>
            <person name="Emdad E.M."/>
            <person name="Islam M.M."/>
            <person name="Ahmed B."/>
            <person name="Halim A."/>
            <person name="Hossen Q.M.M."/>
            <person name="Hossain M.Z."/>
            <person name="Ahmed R."/>
            <person name="Khan M.M."/>
            <person name="Islam R."/>
            <person name="Rashid M.M."/>
            <person name="Khan S.A."/>
            <person name="Rahman M.S."/>
            <person name="Alam M."/>
        </authorList>
    </citation>
    <scope>NUCLEOTIDE SEQUENCE [LARGE SCALE GENOMIC DNA]</scope>
    <source>
        <strain evidence="2">cv. CVL-1</strain>
        <tissue evidence="1">Whole seedling</tissue>
    </source>
</reference>
<comment type="caution">
    <text evidence="1">The sequence shown here is derived from an EMBL/GenBank/DDBJ whole genome shotgun (WGS) entry which is preliminary data.</text>
</comment>
<feature type="non-terminal residue" evidence="1">
    <location>
        <position position="22"/>
    </location>
</feature>
<dbReference type="EMBL" id="AWWV01006695">
    <property type="protein sequence ID" value="OMP00163.1"/>
    <property type="molecule type" value="Genomic_DNA"/>
</dbReference>
<keyword evidence="2" id="KW-1185">Reference proteome</keyword>
<organism evidence="1 2">
    <name type="scientific">Corchorus capsularis</name>
    <name type="common">Jute</name>
    <dbReference type="NCBI Taxonomy" id="210143"/>
    <lineage>
        <taxon>Eukaryota</taxon>
        <taxon>Viridiplantae</taxon>
        <taxon>Streptophyta</taxon>
        <taxon>Embryophyta</taxon>
        <taxon>Tracheophyta</taxon>
        <taxon>Spermatophyta</taxon>
        <taxon>Magnoliopsida</taxon>
        <taxon>eudicotyledons</taxon>
        <taxon>Gunneridae</taxon>
        <taxon>Pentapetalae</taxon>
        <taxon>rosids</taxon>
        <taxon>malvids</taxon>
        <taxon>Malvales</taxon>
        <taxon>Malvaceae</taxon>
        <taxon>Grewioideae</taxon>
        <taxon>Apeibeae</taxon>
        <taxon>Corchorus</taxon>
    </lineage>
</organism>
<accession>A0A1R3JZ90</accession>